<protein>
    <submittedName>
        <fullName evidence="4">Tctex1 domain-containing protein 1-B-like</fullName>
    </submittedName>
</protein>
<evidence type="ECO:0000256" key="1">
    <source>
        <dbReference type="ARBA" id="ARBA00005361"/>
    </source>
</evidence>
<proteinExistence type="inferred from homology"/>
<evidence type="ECO:0000256" key="2">
    <source>
        <dbReference type="SAM" id="MobiDB-lite"/>
    </source>
</evidence>
<organism evidence="3 4">
    <name type="scientific">Saccoglossus kowalevskii</name>
    <name type="common">Acorn worm</name>
    <dbReference type="NCBI Taxonomy" id="10224"/>
    <lineage>
        <taxon>Eukaryota</taxon>
        <taxon>Metazoa</taxon>
        <taxon>Hemichordata</taxon>
        <taxon>Enteropneusta</taxon>
        <taxon>Harrimaniidae</taxon>
        <taxon>Saccoglossus</taxon>
    </lineage>
</organism>
<dbReference type="CDD" id="cd21451">
    <property type="entry name" value="DLC-like_TCTEX1D"/>
    <property type="match status" value="1"/>
</dbReference>
<dbReference type="InterPro" id="IPR005334">
    <property type="entry name" value="Tctex-1-like"/>
</dbReference>
<name>A0ABM0MIA1_SACKO</name>
<dbReference type="RefSeq" id="XP_006819742.1">
    <property type="nucleotide sequence ID" value="XM_006819679.1"/>
</dbReference>
<dbReference type="PANTHER" id="PTHR21255">
    <property type="entry name" value="T-COMPLEX-ASSOCIATED-TESTIS-EXPRESSED 1/ DYNEIN LIGHT CHAIN"/>
    <property type="match status" value="1"/>
</dbReference>
<gene>
    <name evidence="4" type="primary">LOC102802631</name>
</gene>
<feature type="region of interest" description="Disordered" evidence="2">
    <location>
        <begin position="1"/>
        <end position="25"/>
    </location>
</feature>
<keyword evidence="3" id="KW-1185">Reference proteome</keyword>
<dbReference type="GeneID" id="102802631"/>
<evidence type="ECO:0000313" key="4">
    <source>
        <dbReference type="RefSeq" id="XP_006819742.1"/>
    </source>
</evidence>
<sequence>MATTASFPPLKKTTLQLHDHQQPGRRLSIRKVSTDRRMSIASMNSNGEGSRKRASVASLGAMTQTGRRLSRIGSIWGTGGGKAVTAPSQQSNQRPQIKYENTYKMKPDSNCKFDITKVRKIIKSNMELMLADTRYNPVSAKVASTQLSEQIKQSVRDQGYARYKLVCHVFIGERKGQGLEVASQSVWDASTDNFATESYENSSLYAVASVYGIYYE</sequence>
<accession>A0ABM0MIA1</accession>
<dbReference type="InterPro" id="IPR038586">
    <property type="entry name" value="Tctex-1-like_sf"/>
</dbReference>
<dbReference type="Gene3D" id="3.30.1140.40">
    <property type="entry name" value="Tctex-1"/>
    <property type="match status" value="1"/>
</dbReference>
<dbReference type="Proteomes" id="UP000694865">
    <property type="component" value="Unplaced"/>
</dbReference>
<reference evidence="4" key="1">
    <citation type="submission" date="2025-08" db="UniProtKB">
        <authorList>
            <consortium name="RefSeq"/>
        </authorList>
    </citation>
    <scope>IDENTIFICATION</scope>
    <source>
        <tissue evidence="4">Testes</tissue>
    </source>
</reference>
<comment type="similarity">
    <text evidence="1">Belongs to the dynein light chain Tctex-type family.</text>
</comment>
<dbReference type="PANTHER" id="PTHR21255:SF65">
    <property type="entry name" value="TCTEX1 DOMAIN-CONTAINING PROTEIN 2"/>
    <property type="match status" value="1"/>
</dbReference>
<evidence type="ECO:0000313" key="3">
    <source>
        <dbReference type="Proteomes" id="UP000694865"/>
    </source>
</evidence>
<dbReference type="Pfam" id="PF03645">
    <property type="entry name" value="Tctex-1"/>
    <property type="match status" value="1"/>
</dbReference>